<accession>A0A7S0ETC3</accession>
<evidence type="ECO:0000313" key="4">
    <source>
        <dbReference type="EMBL" id="CAD8494274.1"/>
    </source>
</evidence>
<evidence type="ECO:0000256" key="2">
    <source>
        <dbReference type="RuleBase" id="RU363116"/>
    </source>
</evidence>
<name>A0A7S0ETC3_9EUKA</name>
<feature type="region of interest" description="Disordered" evidence="3">
    <location>
        <begin position="1"/>
        <end position="21"/>
    </location>
</feature>
<dbReference type="EMBL" id="HBEP01022899">
    <property type="protein sequence ID" value="CAD8494274.1"/>
    <property type="molecule type" value="Transcribed_RNA"/>
</dbReference>
<dbReference type="PANTHER" id="PTHR23248">
    <property type="entry name" value="PHOSPHOLIPID SCRAMBLASE-RELATED"/>
    <property type="match status" value="1"/>
</dbReference>
<dbReference type="PANTHER" id="PTHR23248:SF9">
    <property type="entry name" value="PHOSPHOLIPID SCRAMBLASE"/>
    <property type="match status" value="1"/>
</dbReference>
<dbReference type="GO" id="GO:0005886">
    <property type="term" value="C:plasma membrane"/>
    <property type="evidence" value="ECO:0007669"/>
    <property type="project" value="TreeGrafter"/>
</dbReference>
<protein>
    <recommendedName>
        <fullName evidence="2">Phospholipid scramblase</fullName>
    </recommendedName>
</protein>
<gene>
    <name evidence="4" type="ORF">PANT1444_LOCUS12900</name>
</gene>
<dbReference type="Pfam" id="PF03803">
    <property type="entry name" value="Scramblase"/>
    <property type="match status" value="1"/>
</dbReference>
<organism evidence="4">
    <name type="scientific">Phaeocystis antarctica</name>
    <dbReference type="NCBI Taxonomy" id="33657"/>
    <lineage>
        <taxon>Eukaryota</taxon>
        <taxon>Haptista</taxon>
        <taxon>Haptophyta</taxon>
        <taxon>Prymnesiophyceae</taxon>
        <taxon>Phaeocystales</taxon>
        <taxon>Phaeocystaceae</taxon>
        <taxon>Phaeocystis</taxon>
    </lineage>
</organism>
<dbReference type="AlphaFoldDB" id="A0A7S0ETC3"/>
<proteinExistence type="inferred from homology"/>
<dbReference type="InterPro" id="IPR005552">
    <property type="entry name" value="Scramblase"/>
</dbReference>
<comment type="similarity">
    <text evidence="1 2">Belongs to the phospholipid scramblase family.</text>
</comment>
<sequence length="380" mass="40992">MPIAAPGDMPVATPVVADPPPQQPSGYAMPTGNMIDRLANKVNDMADQALGQANKDLKDSRASLVPPDYNGPPALALLALPCQVRLKQKVEAVEVVAAWASTQGFGDGFETANQYQLKDLRGNQLMYVAEEGGYCNFLTRQGCRSCMPLSHAIVSNDTKQPVLRFSSPAACCAPCCCCLVPTCCCLRTINIERLEQVEGGGGANEDGSGELAAIPYGKVQEQCNFDTTCCLSTKYHAYAADGDHVYTYYQTGGVRECWNCLCGGCDMARLCTCDISQFNVFRPGGEEANAVPGNGSMDRISCMMKSTEYEPSGGRFVNPADGKSLGANLLELGKDLARELYTDADDYMIEFPDDSVQHKVLIVAGALLHDYLHNEEMERA</sequence>
<reference evidence="4" key="1">
    <citation type="submission" date="2021-01" db="EMBL/GenBank/DDBJ databases">
        <authorList>
            <person name="Corre E."/>
            <person name="Pelletier E."/>
            <person name="Niang G."/>
            <person name="Scheremetjew M."/>
            <person name="Finn R."/>
            <person name="Kale V."/>
            <person name="Holt S."/>
            <person name="Cochrane G."/>
            <person name="Meng A."/>
            <person name="Brown T."/>
            <person name="Cohen L."/>
        </authorList>
    </citation>
    <scope>NUCLEOTIDE SEQUENCE</scope>
    <source>
        <strain evidence="4">CCMP1374</strain>
    </source>
</reference>
<dbReference type="GO" id="GO:0017128">
    <property type="term" value="F:phospholipid scramblase activity"/>
    <property type="evidence" value="ECO:0007669"/>
    <property type="project" value="InterPro"/>
</dbReference>
<evidence type="ECO:0000256" key="3">
    <source>
        <dbReference type="SAM" id="MobiDB-lite"/>
    </source>
</evidence>
<evidence type="ECO:0000256" key="1">
    <source>
        <dbReference type="ARBA" id="ARBA00005350"/>
    </source>
</evidence>